<comment type="subcellular location">
    <subcellularLocation>
        <location evidence="1 7">Periplasm</location>
    </subcellularLocation>
</comment>
<dbReference type="PROSITE" id="PS00635">
    <property type="entry name" value="PILI_CHAPERONE"/>
    <property type="match status" value="1"/>
</dbReference>
<dbReference type="PANTHER" id="PTHR30251:SF6">
    <property type="entry name" value="FIMBRIAL CHAPERONE YFCS-RELATED"/>
    <property type="match status" value="1"/>
</dbReference>
<dbReference type="Gene3D" id="2.60.40.10">
    <property type="entry name" value="Immunoglobulins"/>
    <property type="match status" value="2"/>
</dbReference>
<feature type="chain" id="PRO_5034477782" evidence="8">
    <location>
        <begin position="27"/>
        <end position="250"/>
    </location>
</feature>
<comment type="similarity">
    <text evidence="2 7">Belongs to the periplasmic pilus chaperone family.</text>
</comment>
<dbReference type="SUPFAM" id="SSF49354">
    <property type="entry name" value="PapD-like"/>
    <property type="match status" value="1"/>
</dbReference>
<feature type="signal peptide" evidence="8">
    <location>
        <begin position="1"/>
        <end position="26"/>
    </location>
</feature>
<protein>
    <submittedName>
        <fullName evidence="11">Fimbria/pilus periplasmic chaperone</fullName>
    </submittedName>
</protein>
<reference evidence="11" key="1">
    <citation type="journal article" date="2018" name="Genome Biol.">
        <title>SKESA: strategic k-mer extension for scrupulous assemblies.</title>
        <authorList>
            <person name="Souvorov A."/>
            <person name="Agarwala R."/>
            <person name="Lipman D.J."/>
        </authorList>
    </citation>
    <scope>NUCLEOTIDE SEQUENCE</scope>
    <source>
        <strain evidence="11">YDC697-2</strain>
    </source>
</reference>
<gene>
    <name evidence="11" type="ORF">I8Y00_005619</name>
</gene>
<feature type="domain" description="Pili assembly chaperone C-terminal" evidence="10">
    <location>
        <begin position="170"/>
        <end position="230"/>
    </location>
</feature>
<evidence type="ECO:0000256" key="7">
    <source>
        <dbReference type="RuleBase" id="RU003918"/>
    </source>
</evidence>
<organism evidence="11">
    <name type="scientific">Citrobacter farmeri</name>
    <dbReference type="NCBI Taxonomy" id="67824"/>
    <lineage>
        <taxon>Bacteria</taxon>
        <taxon>Pseudomonadati</taxon>
        <taxon>Pseudomonadota</taxon>
        <taxon>Gammaproteobacteria</taxon>
        <taxon>Enterobacterales</taxon>
        <taxon>Enterobacteriaceae</taxon>
        <taxon>Citrobacter</taxon>
    </lineage>
</organism>
<dbReference type="InterPro" id="IPR018046">
    <property type="entry name" value="Pili_assmbl_chaperone_CS"/>
</dbReference>
<dbReference type="PRINTS" id="PR00969">
    <property type="entry name" value="CHAPERONPILI"/>
</dbReference>
<dbReference type="Proteomes" id="UP000864563">
    <property type="component" value="Unassembled WGS sequence"/>
</dbReference>
<dbReference type="AlphaFoldDB" id="A0A8H9TYU8"/>
<dbReference type="GO" id="GO:0030288">
    <property type="term" value="C:outer membrane-bounded periplasmic space"/>
    <property type="evidence" value="ECO:0007669"/>
    <property type="project" value="InterPro"/>
</dbReference>
<dbReference type="InterPro" id="IPR013783">
    <property type="entry name" value="Ig-like_fold"/>
</dbReference>
<keyword evidence="6 7" id="KW-0143">Chaperone</keyword>
<dbReference type="InterPro" id="IPR016148">
    <property type="entry name" value="Pili_assmbl_chaperone_C"/>
</dbReference>
<dbReference type="InterPro" id="IPR016147">
    <property type="entry name" value="Pili_assmbl_chaperone_N"/>
</dbReference>
<keyword evidence="5" id="KW-0574">Periplasm</keyword>
<proteinExistence type="inferred from homology"/>
<dbReference type="OrthoDB" id="9131059at2"/>
<reference evidence="11" key="2">
    <citation type="submission" date="2020-11" db="EMBL/GenBank/DDBJ databases">
        <authorList>
            <consortium name="NCBI Pathogen Detection Project"/>
        </authorList>
    </citation>
    <scope>NUCLEOTIDE SEQUENCE</scope>
    <source>
        <strain evidence="11">YDC697-2</strain>
    </source>
</reference>
<keyword evidence="3" id="KW-1029">Fimbrium biogenesis</keyword>
<evidence type="ECO:0000313" key="11">
    <source>
        <dbReference type="EMBL" id="HAT1589197.1"/>
    </source>
</evidence>
<evidence type="ECO:0000259" key="10">
    <source>
        <dbReference type="Pfam" id="PF02753"/>
    </source>
</evidence>
<dbReference type="InterPro" id="IPR050643">
    <property type="entry name" value="Periplasmic_pilus_chap"/>
</dbReference>
<dbReference type="PANTHER" id="PTHR30251">
    <property type="entry name" value="PILUS ASSEMBLY CHAPERONE"/>
    <property type="match status" value="1"/>
</dbReference>
<dbReference type="InterPro" id="IPR036316">
    <property type="entry name" value="Pili_assmbl_chap_C_dom_sf"/>
</dbReference>
<dbReference type="InterPro" id="IPR001829">
    <property type="entry name" value="Pili_assmbl_chaperone_bac"/>
</dbReference>
<name>A0A8H9TYU8_9ENTR</name>
<dbReference type="Pfam" id="PF00345">
    <property type="entry name" value="PapD_N"/>
    <property type="match status" value="1"/>
</dbReference>
<dbReference type="EMBL" id="DACSDU010000065">
    <property type="protein sequence ID" value="HAT1589197.1"/>
    <property type="molecule type" value="Genomic_DNA"/>
</dbReference>
<dbReference type="KEGG" id="cfar:CI104_04105"/>
<sequence length="250" mass="26989">MMTLHSTLKTALGALTLILLAQQAQAAIALDRTRVVFNGSQRSTTLTISNQNTTLPYLAQAWIEDAKGTKVESPLSTLPPVQRVEPGAKGQIKVQPTGNLSSLPQDRETLFYFNVREIPPKSDKPNTLQLALQTRIKMFYRPQAIELHRGEESEAQKKITLTRQGDGYQLNNPTPYYVTIVTAAASQKGAEIASFKPVMVEPKGSISLGISASALGSQPVLAFINDFGGRPKLVFSCSNSTCSVSSVIAG</sequence>
<evidence type="ECO:0000256" key="5">
    <source>
        <dbReference type="ARBA" id="ARBA00022764"/>
    </source>
</evidence>
<evidence type="ECO:0000259" key="9">
    <source>
        <dbReference type="Pfam" id="PF00345"/>
    </source>
</evidence>
<accession>A0A8H9TYU8</accession>
<dbReference type="FunFam" id="2.60.40.10:FF:000458">
    <property type="entry name" value="Molecular chaperone FimC"/>
    <property type="match status" value="1"/>
</dbReference>
<dbReference type="SUPFAM" id="SSF49584">
    <property type="entry name" value="Periplasmic chaperone C-domain"/>
    <property type="match status" value="1"/>
</dbReference>
<comment type="caution">
    <text evidence="11">The sequence shown here is derived from an EMBL/GenBank/DDBJ whole genome shotgun (WGS) entry which is preliminary data.</text>
</comment>
<evidence type="ECO:0000256" key="1">
    <source>
        <dbReference type="ARBA" id="ARBA00004418"/>
    </source>
</evidence>
<keyword evidence="4 8" id="KW-0732">Signal</keyword>
<evidence type="ECO:0000256" key="8">
    <source>
        <dbReference type="SAM" id="SignalP"/>
    </source>
</evidence>
<evidence type="ECO:0000256" key="2">
    <source>
        <dbReference type="ARBA" id="ARBA00007399"/>
    </source>
</evidence>
<dbReference type="GO" id="GO:0071555">
    <property type="term" value="P:cell wall organization"/>
    <property type="evidence" value="ECO:0007669"/>
    <property type="project" value="InterPro"/>
</dbReference>
<dbReference type="InterPro" id="IPR008962">
    <property type="entry name" value="PapD-like_sf"/>
</dbReference>
<evidence type="ECO:0000256" key="4">
    <source>
        <dbReference type="ARBA" id="ARBA00022729"/>
    </source>
</evidence>
<evidence type="ECO:0000256" key="3">
    <source>
        <dbReference type="ARBA" id="ARBA00022558"/>
    </source>
</evidence>
<evidence type="ECO:0000256" key="6">
    <source>
        <dbReference type="ARBA" id="ARBA00023186"/>
    </source>
</evidence>
<dbReference type="Pfam" id="PF02753">
    <property type="entry name" value="PapD_C"/>
    <property type="match status" value="1"/>
</dbReference>
<feature type="domain" description="Pili assembly chaperone N-terminal" evidence="9">
    <location>
        <begin position="28"/>
        <end position="145"/>
    </location>
</feature>